<dbReference type="Gramene" id="C.cajan_19693.t">
    <property type="protein sequence ID" value="C.cajan_19693.t.cds1"/>
    <property type="gene ID" value="C.cajan_19693"/>
</dbReference>
<dbReference type="AlphaFoldDB" id="A0A151U9U9"/>
<feature type="region of interest" description="Disordered" evidence="1">
    <location>
        <begin position="83"/>
        <end position="110"/>
    </location>
</feature>
<sequence length="219" mass="24613">MKLRQKKSVIEYYEEFDAIITRLNLSEEYLLSYFLGGLKKDIQMMVRMFQPTTVNKAFSLARLYEAANTSGSVSNEINKQQKGVLGHRPLSVDNSSSSSTGTNASRIKARSGKSLTPAYMDERRAKGLCYFCDDPYSPEHSLTHKKLQVHVLEIDDEDDQWETMANVNDRPTVGEPQISVNALTGVASFRTMRITGYYKKKPLHILIDSGGFVNTGLAM</sequence>
<keyword evidence="4" id="KW-1185">Reference proteome</keyword>
<dbReference type="InterPro" id="IPR045358">
    <property type="entry name" value="Ty3_capsid"/>
</dbReference>
<evidence type="ECO:0000313" key="4">
    <source>
        <dbReference type="Proteomes" id="UP000075243"/>
    </source>
</evidence>
<dbReference type="Pfam" id="PF19259">
    <property type="entry name" value="Ty3_capsid"/>
    <property type="match status" value="1"/>
</dbReference>
<proteinExistence type="predicted"/>
<evidence type="ECO:0000256" key="1">
    <source>
        <dbReference type="SAM" id="MobiDB-lite"/>
    </source>
</evidence>
<gene>
    <name evidence="3" type="ORF">KK1_020273</name>
</gene>
<feature type="domain" description="Ty3 transposon capsid-like protein" evidence="2">
    <location>
        <begin position="2"/>
        <end position="81"/>
    </location>
</feature>
<organism evidence="3 4">
    <name type="scientific">Cajanus cajan</name>
    <name type="common">Pigeon pea</name>
    <name type="synonym">Cajanus indicus</name>
    <dbReference type="NCBI Taxonomy" id="3821"/>
    <lineage>
        <taxon>Eukaryota</taxon>
        <taxon>Viridiplantae</taxon>
        <taxon>Streptophyta</taxon>
        <taxon>Embryophyta</taxon>
        <taxon>Tracheophyta</taxon>
        <taxon>Spermatophyta</taxon>
        <taxon>Magnoliopsida</taxon>
        <taxon>eudicotyledons</taxon>
        <taxon>Gunneridae</taxon>
        <taxon>Pentapetalae</taxon>
        <taxon>rosids</taxon>
        <taxon>fabids</taxon>
        <taxon>Fabales</taxon>
        <taxon>Fabaceae</taxon>
        <taxon>Papilionoideae</taxon>
        <taxon>50 kb inversion clade</taxon>
        <taxon>NPAAA clade</taxon>
        <taxon>indigoferoid/millettioid clade</taxon>
        <taxon>Phaseoleae</taxon>
        <taxon>Cajanus</taxon>
    </lineage>
</organism>
<dbReference type="Proteomes" id="UP000075243">
    <property type="component" value="Chromosome 1"/>
</dbReference>
<dbReference type="EMBL" id="CM003603">
    <property type="protein sequence ID" value="KYP76052.1"/>
    <property type="molecule type" value="Genomic_DNA"/>
</dbReference>
<accession>A0A151U9U9</accession>
<protein>
    <recommendedName>
        <fullName evidence="2">Ty3 transposon capsid-like protein domain-containing protein</fullName>
    </recommendedName>
</protein>
<name>A0A151U9U9_CAJCA</name>
<evidence type="ECO:0000259" key="2">
    <source>
        <dbReference type="Pfam" id="PF19259"/>
    </source>
</evidence>
<reference evidence="3 4" key="1">
    <citation type="journal article" date="2012" name="Nat. Biotechnol.">
        <title>Draft genome sequence of pigeonpea (Cajanus cajan), an orphan legume crop of resource-poor farmers.</title>
        <authorList>
            <person name="Varshney R.K."/>
            <person name="Chen W."/>
            <person name="Li Y."/>
            <person name="Bharti A.K."/>
            <person name="Saxena R.K."/>
            <person name="Schlueter J.A."/>
            <person name="Donoghue M.T."/>
            <person name="Azam S."/>
            <person name="Fan G."/>
            <person name="Whaley A.M."/>
            <person name="Farmer A.D."/>
            <person name="Sheridan J."/>
            <person name="Iwata A."/>
            <person name="Tuteja R."/>
            <person name="Penmetsa R.V."/>
            <person name="Wu W."/>
            <person name="Upadhyaya H.D."/>
            <person name="Yang S.P."/>
            <person name="Shah T."/>
            <person name="Saxena K.B."/>
            <person name="Michael T."/>
            <person name="McCombie W.R."/>
            <person name="Yang B."/>
            <person name="Zhang G."/>
            <person name="Yang H."/>
            <person name="Wang J."/>
            <person name="Spillane C."/>
            <person name="Cook D.R."/>
            <person name="May G.D."/>
            <person name="Xu X."/>
            <person name="Jackson S.A."/>
        </authorList>
    </citation>
    <scope>NUCLEOTIDE SEQUENCE [LARGE SCALE GENOMIC DNA]</scope>
    <source>
        <strain evidence="4">cv. Asha</strain>
    </source>
</reference>
<evidence type="ECO:0000313" key="3">
    <source>
        <dbReference type="EMBL" id="KYP76052.1"/>
    </source>
</evidence>